<dbReference type="Proteomes" id="UP001056120">
    <property type="component" value="Linkage Group LG14"/>
</dbReference>
<sequence length="216" mass="23151">MHISEEKWMASSELHTCLCFPWFSGVNVPLLSTMMNMQSTEGDSSANPAGTDPTPSTSLPESQTTASLDRIPVHSTEDAQAHTLLTPSLIAQPEHRAPAQTQPNSPHSESQHSGENIIRDSHIVREIPSDVSLLGSVSLPGSIEQPLEPLLSLLNLSVEEPDQDDVPSTTATISEVLIDLASNTPNPSSTPLKAHSRSYDRVDMEEAVTTAGPSND</sequence>
<protein>
    <submittedName>
        <fullName evidence="1">Uncharacterized protein</fullName>
    </submittedName>
</protein>
<reference evidence="1 2" key="2">
    <citation type="journal article" date="2022" name="Mol. Ecol. Resour.">
        <title>The genomes of chicory, endive, great burdock and yacon provide insights into Asteraceae paleo-polyploidization history and plant inulin production.</title>
        <authorList>
            <person name="Fan W."/>
            <person name="Wang S."/>
            <person name="Wang H."/>
            <person name="Wang A."/>
            <person name="Jiang F."/>
            <person name="Liu H."/>
            <person name="Zhao H."/>
            <person name="Xu D."/>
            <person name="Zhang Y."/>
        </authorList>
    </citation>
    <scope>NUCLEOTIDE SEQUENCE [LARGE SCALE GENOMIC DNA]</scope>
    <source>
        <strain evidence="2">cv. Yunnan</strain>
        <tissue evidence="1">Leaves</tissue>
    </source>
</reference>
<accession>A0ACB9GMD2</accession>
<evidence type="ECO:0000313" key="1">
    <source>
        <dbReference type="EMBL" id="KAI3784333.1"/>
    </source>
</evidence>
<organism evidence="1 2">
    <name type="scientific">Smallanthus sonchifolius</name>
    <dbReference type="NCBI Taxonomy" id="185202"/>
    <lineage>
        <taxon>Eukaryota</taxon>
        <taxon>Viridiplantae</taxon>
        <taxon>Streptophyta</taxon>
        <taxon>Embryophyta</taxon>
        <taxon>Tracheophyta</taxon>
        <taxon>Spermatophyta</taxon>
        <taxon>Magnoliopsida</taxon>
        <taxon>eudicotyledons</taxon>
        <taxon>Gunneridae</taxon>
        <taxon>Pentapetalae</taxon>
        <taxon>asterids</taxon>
        <taxon>campanulids</taxon>
        <taxon>Asterales</taxon>
        <taxon>Asteraceae</taxon>
        <taxon>Asteroideae</taxon>
        <taxon>Heliantheae alliance</taxon>
        <taxon>Millerieae</taxon>
        <taxon>Smallanthus</taxon>
    </lineage>
</organism>
<reference evidence="2" key="1">
    <citation type="journal article" date="2022" name="Mol. Ecol. Resour.">
        <title>The genomes of chicory, endive, great burdock and yacon provide insights into Asteraceae palaeo-polyploidization history and plant inulin production.</title>
        <authorList>
            <person name="Fan W."/>
            <person name="Wang S."/>
            <person name="Wang H."/>
            <person name="Wang A."/>
            <person name="Jiang F."/>
            <person name="Liu H."/>
            <person name="Zhao H."/>
            <person name="Xu D."/>
            <person name="Zhang Y."/>
        </authorList>
    </citation>
    <scope>NUCLEOTIDE SEQUENCE [LARGE SCALE GENOMIC DNA]</scope>
    <source>
        <strain evidence="2">cv. Yunnan</strain>
    </source>
</reference>
<comment type="caution">
    <text evidence="1">The sequence shown here is derived from an EMBL/GenBank/DDBJ whole genome shotgun (WGS) entry which is preliminary data.</text>
</comment>
<evidence type="ECO:0000313" key="2">
    <source>
        <dbReference type="Proteomes" id="UP001056120"/>
    </source>
</evidence>
<name>A0ACB9GMD2_9ASTR</name>
<proteinExistence type="predicted"/>
<keyword evidence="2" id="KW-1185">Reference proteome</keyword>
<gene>
    <name evidence="1" type="ORF">L1987_43431</name>
</gene>
<dbReference type="EMBL" id="CM042031">
    <property type="protein sequence ID" value="KAI3784333.1"/>
    <property type="molecule type" value="Genomic_DNA"/>
</dbReference>